<sequence>MSENVRHRHVTVGGSHLHVAEAGDPDGRPVLLLHGWPQTWRAWTEVMGLAAGQGIRPIAVDLPGVGGSTGDATDGSKQAVADVVHGLVEAMGLRDTVLVGHDIGAMVVHSYVRTHDDMSGAVLVDAAVPGIPPWDEVLANPYIWHFAFHALPDLPEQLVRGRERVYLDFFFDAVSADGSRITQEARADYAEAYSRPEALTAGFDWYRTFAADAEHNRTEAVQRPVKTPLLYLHSGYQGGDAAVYAEALADAGCASVGHDTLSGYGHFLPEEAPAELWARIAAFLP</sequence>
<keyword evidence="4" id="KW-1185">Reference proteome</keyword>
<evidence type="ECO:0000259" key="2">
    <source>
        <dbReference type="Pfam" id="PF12697"/>
    </source>
</evidence>
<keyword evidence="1" id="KW-0378">Hydrolase</keyword>
<dbReference type="InterPro" id="IPR000639">
    <property type="entry name" value="Epox_hydrolase-like"/>
</dbReference>
<dbReference type="GO" id="GO:0016787">
    <property type="term" value="F:hydrolase activity"/>
    <property type="evidence" value="ECO:0007669"/>
    <property type="project" value="UniProtKB-KW"/>
</dbReference>
<dbReference type="InterPro" id="IPR000073">
    <property type="entry name" value="AB_hydrolase_1"/>
</dbReference>
<dbReference type="RefSeq" id="WP_132430885.1">
    <property type="nucleotide sequence ID" value="NZ_SMFZ01000002.1"/>
</dbReference>
<evidence type="ECO:0000313" key="4">
    <source>
        <dbReference type="Proteomes" id="UP000295560"/>
    </source>
</evidence>
<feature type="domain" description="AB hydrolase-1" evidence="2">
    <location>
        <begin position="30"/>
        <end position="277"/>
    </location>
</feature>
<dbReference type="Pfam" id="PF12697">
    <property type="entry name" value="Abhydrolase_6"/>
    <property type="match status" value="1"/>
</dbReference>
<dbReference type="EMBL" id="SMFZ01000002">
    <property type="protein sequence ID" value="TCK22204.1"/>
    <property type="molecule type" value="Genomic_DNA"/>
</dbReference>
<proteinExistence type="predicted"/>
<accession>A0A4R1HIT3</accession>
<evidence type="ECO:0000256" key="1">
    <source>
        <dbReference type="ARBA" id="ARBA00022801"/>
    </source>
</evidence>
<dbReference type="Gene3D" id="3.40.50.1820">
    <property type="entry name" value="alpha/beta hydrolase"/>
    <property type="match status" value="1"/>
</dbReference>
<evidence type="ECO:0000313" key="3">
    <source>
        <dbReference type="EMBL" id="TCK22204.1"/>
    </source>
</evidence>
<dbReference type="OrthoDB" id="3507586at2"/>
<dbReference type="Proteomes" id="UP000295560">
    <property type="component" value="Unassembled WGS sequence"/>
</dbReference>
<dbReference type="InterPro" id="IPR029058">
    <property type="entry name" value="AB_hydrolase_fold"/>
</dbReference>
<dbReference type="PRINTS" id="PR00412">
    <property type="entry name" value="EPOXHYDRLASE"/>
</dbReference>
<comment type="caution">
    <text evidence="3">The sequence shown here is derived from an EMBL/GenBank/DDBJ whole genome shotgun (WGS) entry which is preliminary data.</text>
</comment>
<dbReference type="PANTHER" id="PTHR43329">
    <property type="entry name" value="EPOXIDE HYDROLASE"/>
    <property type="match status" value="1"/>
</dbReference>
<dbReference type="SUPFAM" id="SSF53474">
    <property type="entry name" value="alpha/beta-Hydrolases"/>
    <property type="match status" value="1"/>
</dbReference>
<organism evidence="3 4">
    <name type="scientific">Pseudonocardia endophytica</name>
    <dbReference type="NCBI Taxonomy" id="401976"/>
    <lineage>
        <taxon>Bacteria</taxon>
        <taxon>Bacillati</taxon>
        <taxon>Actinomycetota</taxon>
        <taxon>Actinomycetes</taxon>
        <taxon>Pseudonocardiales</taxon>
        <taxon>Pseudonocardiaceae</taxon>
        <taxon>Pseudonocardia</taxon>
    </lineage>
</organism>
<protein>
    <submittedName>
        <fullName evidence="3">Pimeloyl-ACP methyl ester carboxylesterase</fullName>
    </submittedName>
</protein>
<name>A0A4R1HIT3_PSEEN</name>
<gene>
    <name evidence="3" type="ORF">EV378_6204</name>
</gene>
<reference evidence="3 4" key="1">
    <citation type="submission" date="2019-03" db="EMBL/GenBank/DDBJ databases">
        <title>Sequencing the genomes of 1000 actinobacteria strains.</title>
        <authorList>
            <person name="Klenk H.-P."/>
        </authorList>
    </citation>
    <scope>NUCLEOTIDE SEQUENCE [LARGE SCALE GENOMIC DNA]</scope>
    <source>
        <strain evidence="3 4">DSM 44969</strain>
    </source>
</reference>
<dbReference type="AlphaFoldDB" id="A0A4R1HIT3"/>